<dbReference type="EMBL" id="SJOL01001971">
    <property type="protein sequence ID" value="TGZ74251.1"/>
    <property type="molecule type" value="Genomic_DNA"/>
</dbReference>
<reference evidence="1 2" key="1">
    <citation type="journal article" date="2019" name="BMC Genomics">
        <title>New insights from Opisthorchis felineus genome: update on genomics of the epidemiologically important liver flukes.</title>
        <authorList>
            <person name="Ershov N.I."/>
            <person name="Mordvinov V.A."/>
            <person name="Prokhortchouk E.B."/>
            <person name="Pakharukova M.Y."/>
            <person name="Gunbin K.V."/>
            <person name="Ustyantsev K."/>
            <person name="Genaev M.A."/>
            <person name="Blinov A.G."/>
            <person name="Mazur A."/>
            <person name="Boulygina E."/>
            <person name="Tsygankova S."/>
            <person name="Khrameeva E."/>
            <person name="Chekanov N."/>
            <person name="Fan G."/>
            <person name="Xiao A."/>
            <person name="Zhang H."/>
            <person name="Xu X."/>
            <person name="Yang H."/>
            <person name="Solovyev V."/>
            <person name="Lee S.M."/>
            <person name="Liu X."/>
            <person name="Afonnikov D.A."/>
            <person name="Skryabin K.G."/>
        </authorList>
    </citation>
    <scope>NUCLEOTIDE SEQUENCE [LARGE SCALE GENOMIC DNA]</scope>
    <source>
        <strain evidence="1">AK-0245</strain>
        <tissue evidence="1">Whole organism</tissue>
    </source>
</reference>
<feature type="non-terminal residue" evidence="1">
    <location>
        <position position="1"/>
    </location>
</feature>
<name>A0A4S2MCD1_OPIFE</name>
<dbReference type="AlphaFoldDB" id="A0A4S2MCD1"/>
<gene>
    <name evidence="1" type="ORF">CRM22_001032</name>
</gene>
<keyword evidence="2" id="KW-1185">Reference proteome</keyword>
<accession>A0A4S2MCD1</accession>
<sequence>SRCPSFLMCTLRSLPISTSESAGSHASKLPATPEYPTLPVGCPIKPPLPGTYTTIDLHGICLSQTPNGLATIIFSIFYNTGIPVQTASIQKLSKNVPMC</sequence>
<organism evidence="1 2">
    <name type="scientific">Opisthorchis felineus</name>
    <dbReference type="NCBI Taxonomy" id="147828"/>
    <lineage>
        <taxon>Eukaryota</taxon>
        <taxon>Metazoa</taxon>
        <taxon>Spiralia</taxon>
        <taxon>Lophotrochozoa</taxon>
        <taxon>Platyhelminthes</taxon>
        <taxon>Trematoda</taxon>
        <taxon>Digenea</taxon>
        <taxon>Opisthorchiida</taxon>
        <taxon>Opisthorchiata</taxon>
        <taxon>Opisthorchiidae</taxon>
        <taxon>Opisthorchis</taxon>
    </lineage>
</organism>
<evidence type="ECO:0000313" key="1">
    <source>
        <dbReference type="EMBL" id="TGZ74251.1"/>
    </source>
</evidence>
<evidence type="ECO:0000313" key="2">
    <source>
        <dbReference type="Proteomes" id="UP000308267"/>
    </source>
</evidence>
<comment type="caution">
    <text evidence="1">The sequence shown here is derived from an EMBL/GenBank/DDBJ whole genome shotgun (WGS) entry which is preliminary data.</text>
</comment>
<proteinExistence type="predicted"/>
<dbReference type="Proteomes" id="UP000308267">
    <property type="component" value="Unassembled WGS sequence"/>
</dbReference>
<protein>
    <submittedName>
        <fullName evidence="1">Uncharacterized protein</fullName>
    </submittedName>
</protein>